<evidence type="ECO:0000256" key="1">
    <source>
        <dbReference type="SAM" id="Coils"/>
    </source>
</evidence>
<feature type="domain" description="GAT" evidence="2">
    <location>
        <begin position="313"/>
        <end position="444"/>
    </location>
</feature>
<dbReference type="AlphaFoldDB" id="A0A077ZY67"/>
<dbReference type="EMBL" id="CCKQ01003065">
    <property type="protein sequence ID" value="CDW74172.1"/>
    <property type="molecule type" value="Genomic_DNA"/>
</dbReference>
<keyword evidence="1" id="KW-0175">Coiled coil</keyword>
<dbReference type="InParanoid" id="A0A077ZY67"/>
<dbReference type="GO" id="GO:0035091">
    <property type="term" value="F:phosphatidylinositol binding"/>
    <property type="evidence" value="ECO:0007669"/>
    <property type="project" value="InterPro"/>
</dbReference>
<name>A0A077ZY67_STYLE</name>
<gene>
    <name evidence="3" type="primary">Contig3492.g3731</name>
    <name evidence="3" type="ORF">STYLEM_3166</name>
</gene>
<organism evidence="3 4">
    <name type="scientific">Stylonychia lemnae</name>
    <name type="common">Ciliate</name>
    <dbReference type="NCBI Taxonomy" id="5949"/>
    <lineage>
        <taxon>Eukaryota</taxon>
        <taxon>Sar</taxon>
        <taxon>Alveolata</taxon>
        <taxon>Ciliophora</taxon>
        <taxon>Intramacronucleata</taxon>
        <taxon>Spirotrichea</taxon>
        <taxon>Stichotrichia</taxon>
        <taxon>Sporadotrichida</taxon>
        <taxon>Oxytrichidae</taxon>
        <taxon>Stylonychinae</taxon>
        <taxon>Stylonychia</taxon>
    </lineage>
</organism>
<keyword evidence="4" id="KW-1185">Reference proteome</keyword>
<dbReference type="OrthoDB" id="10687285at2759"/>
<feature type="coiled-coil region" evidence="1">
    <location>
        <begin position="285"/>
        <end position="326"/>
    </location>
</feature>
<feature type="coiled-coil region" evidence="1">
    <location>
        <begin position="568"/>
        <end position="619"/>
    </location>
</feature>
<reference evidence="3 4" key="1">
    <citation type="submission" date="2014-06" db="EMBL/GenBank/DDBJ databases">
        <authorList>
            <person name="Swart Estienne"/>
        </authorList>
    </citation>
    <scope>NUCLEOTIDE SEQUENCE [LARGE SCALE GENOMIC DNA]</scope>
    <source>
        <strain evidence="3 4">130c</strain>
    </source>
</reference>
<dbReference type="Proteomes" id="UP000039865">
    <property type="component" value="Unassembled WGS sequence"/>
</dbReference>
<evidence type="ECO:0000313" key="4">
    <source>
        <dbReference type="Proteomes" id="UP000039865"/>
    </source>
</evidence>
<evidence type="ECO:0000259" key="2">
    <source>
        <dbReference type="PROSITE" id="PS50909"/>
    </source>
</evidence>
<feature type="coiled-coil region" evidence="1">
    <location>
        <begin position="354"/>
        <end position="401"/>
    </location>
</feature>
<dbReference type="GO" id="GO:0043130">
    <property type="term" value="F:ubiquitin binding"/>
    <property type="evidence" value="ECO:0007669"/>
    <property type="project" value="InterPro"/>
</dbReference>
<sequence>MDSMMKVKPLQVNQEQSFRMYSKKQQKILKLVLPQRKSHKLGLITICKRELVILHQIKILLIEKLVKILSLIKKQQASPYQQNGQSPIINQKDDLFQSYLASNIMHSKGNSTFISISSNHYQSPNRTFFSQKGPSTSHKKYDLASINAASRSMKPGTNHVNLKTNLLMNEDSNNGKDSGKSNAIINRAALNKTEQGQKVAFLSQPSNAIGKVNIRSNFINSYDIRRHNINRSQSPVLIDNSIHAQQMPHLDSNKSAIKIGNLSFNESSLAKYRYQAKNSAERDTAVRFMKAREQAEQEAKRHLEKLNDLMKKRQVKEKKMEEILRENSQERLMRLDQMSRKRIIAKDRVEKDKKDQEQKSMKFFNSTLKQIEDRLMRQKSVEKERAQNDFLKQENSRMSAMRHQTSYIGYTARTNQNDDELNEQLRSLDDKLNKGVQRSQMLKQQISTRAAQVHQKIIDKNLKQVQEQHFNEKWSSYLMKRNKVEQKLGEQRKYMDEKWQYQHQQNQVKQEKSVQIKKDQEKSFEQKFKQYQRKFLSSEKQIKQNQEKLRLEKLKKEEIWHLKRQDQLDNLEEQKMLREQERIKLQTKHHWMNFQSQSIKEMNRQNDEARLKQEMERRNYIMSKKKARPYDEMKDIVLADAAITPDIKKFHIKTVHANMQSNI</sequence>
<protein>
    <recommendedName>
        <fullName evidence="2">GAT domain-containing protein</fullName>
    </recommendedName>
</protein>
<evidence type="ECO:0000313" key="3">
    <source>
        <dbReference type="EMBL" id="CDW74172.1"/>
    </source>
</evidence>
<dbReference type="PROSITE" id="PS50909">
    <property type="entry name" value="GAT"/>
    <property type="match status" value="1"/>
</dbReference>
<dbReference type="InterPro" id="IPR004152">
    <property type="entry name" value="GAT_dom"/>
</dbReference>
<accession>A0A077ZY67</accession>
<proteinExistence type="predicted"/>